<reference evidence="2 3" key="1">
    <citation type="submission" date="2016-12" db="EMBL/GenBank/DDBJ databases">
        <authorList>
            <person name="Song W.-J."/>
            <person name="Kurnit D.M."/>
        </authorList>
    </citation>
    <scope>NUCLEOTIDE SEQUENCE [LARGE SCALE GENOMIC DNA]</scope>
    <source>
        <strain evidence="2 3">DSM 12503</strain>
    </source>
</reference>
<name>A0A1M7Y6N5_9FIRM</name>
<dbReference type="AlphaFoldDB" id="A0A1M7Y6N5"/>
<dbReference type="Gene3D" id="2.60.40.1080">
    <property type="match status" value="1"/>
</dbReference>
<gene>
    <name evidence="2" type="ORF">SAMN02745217_01773</name>
</gene>
<accession>A0A1M7Y6N5</accession>
<dbReference type="InterPro" id="IPR057586">
    <property type="entry name" value="Ig_NUP210_16th"/>
</dbReference>
<dbReference type="Pfam" id="PF25354">
    <property type="entry name" value="Ig_NUP210_16th"/>
    <property type="match status" value="1"/>
</dbReference>
<dbReference type="STRING" id="1121345.SAMN02745217_01773"/>
<sequence>MDKNTFMKESGSYTYVAKGYGVKIADILWSSTKESILAVNKKTGRAMAKKAGTALLGSD</sequence>
<dbReference type="Proteomes" id="UP000184612">
    <property type="component" value="Unassembled WGS sequence"/>
</dbReference>
<evidence type="ECO:0000259" key="1">
    <source>
        <dbReference type="Pfam" id="PF25354"/>
    </source>
</evidence>
<evidence type="ECO:0000313" key="2">
    <source>
        <dbReference type="EMBL" id="SHO48325.1"/>
    </source>
</evidence>
<keyword evidence="3" id="KW-1185">Reference proteome</keyword>
<dbReference type="RefSeq" id="WP_073588492.1">
    <property type="nucleotide sequence ID" value="NZ_FRFD01000005.1"/>
</dbReference>
<protein>
    <recommendedName>
        <fullName evidence="1">NUP210 Ig-like domain-containing protein</fullName>
    </recommendedName>
</protein>
<feature type="domain" description="NUP210 Ig-like" evidence="1">
    <location>
        <begin position="28"/>
        <end position="55"/>
    </location>
</feature>
<proteinExistence type="predicted"/>
<dbReference type="EMBL" id="FRFD01000005">
    <property type="protein sequence ID" value="SHO48325.1"/>
    <property type="molecule type" value="Genomic_DNA"/>
</dbReference>
<organism evidence="2 3">
    <name type="scientific">Anaerocolumna xylanovorans DSM 12503</name>
    <dbReference type="NCBI Taxonomy" id="1121345"/>
    <lineage>
        <taxon>Bacteria</taxon>
        <taxon>Bacillati</taxon>
        <taxon>Bacillota</taxon>
        <taxon>Clostridia</taxon>
        <taxon>Lachnospirales</taxon>
        <taxon>Lachnospiraceae</taxon>
        <taxon>Anaerocolumna</taxon>
    </lineage>
</organism>
<evidence type="ECO:0000313" key="3">
    <source>
        <dbReference type="Proteomes" id="UP000184612"/>
    </source>
</evidence>